<evidence type="ECO:0000313" key="2">
    <source>
        <dbReference type="Proteomes" id="UP000178168"/>
    </source>
</evidence>
<dbReference type="Proteomes" id="UP000178168">
    <property type="component" value="Unassembled WGS sequence"/>
</dbReference>
<comment type="caution">
    <text evidence="1">The sequence shown here is derived from an EMBL/GenBank/DDBJ whole genome shotgun (WGS) entry which is preliminary data.</text>
</comment>
<dbReference type="EMBL" id="MHUZ01000005">
    <property type="protein sequence ID" value="OHA86281.1"/>
    <property type="molecule type" value="Genomic_DNA"/>
</dbReference>
<reference evidence="1 2" key="1">
    <citation type="journal article" date="2016" name="Nat. Commun.">
        <title>Thousands of microbial genomes shed light on interconnected biogeochemical processes in an aquifer system.</title>
        <authorList>
            <person name="Anantharaman K."/>
            <person name="Brown C.T."/>
            <person name="Hug L.A."/>
            <person name="Sharon I."/>
            <person name="Castelle C.J."/>
            <person name="Probst A.J."/>
            <person name="Thomas B.C."/>
            <person name="Singh A."/>
            <person name="Wilkins M.J."/>
            <person name="Karaoz U."/>
            <person name="Brodie E.L."/>
            <person name="Williams K.H."/>
            <person name="Hubbard S.S."/>
            <person name="Banfield J.F."/>
        </authorList>
    </citation>
    <scope>NUCLEOTIDE SEQUENCE [LARGE SCALE GENOMIC DNA]</scope>
</reference>
<sequence length="224" mass="25550">MNNLLQELEKHFSAFIDLENTDDFYTGLVSYFRFIEETYPFNDIAHALFASQSRRIGTLANVNGLYRMIVFGETGIRASISPISKSGSGISTFHTHMIETVNRLWNVEKRKIVLNTTRGNKSICLVGEVLRCYPMKGDAPERFKIITILFKTETGKSAGEVAEVLRKNGADKTVQDNIKKEIKKINVLFRGNCEVMEDLVVHTKVKGKNIYSLNRKQFDFETKK</sequence>
<accession>A0A1G2SPH1</accession>
<proteinExistence type="predicted"/>
<dbReference type="STRING" id="1802730.A2591_01825"/>
<organism evidence="1 2">
    <name type="scientific">Candidatus Yonathbacteria bacterium RIFOXYD1_FULL_52_36</name>
    <dbReference type="NCBI Taxonomy" id="1802730"/>
    <lineage>
        <taxon>Bacteria</taxon>
        <taxon>Candidatus Yonathiibacteriota</taxon>
    </lineage>
</organism>
<name>A0A1G2SPH1_9BACT</name>
<dbReference type="AlphaFoldDB" id="A0A1G2SPH1"/>
<gene>
    <name evidence="1" type="ORF">A2591_01825</name>
</gene>
<evidence type="ECO:0000313" key="1">
    <source>
        <dbReference type="EMBL" id="OHA86281.1"/>
    </source>
</evidence>
<protein>
    <submittedName>
        <fullName evidence="1">Uncharacterized protein</fullName>
    </submittedName>
</protein>